<dbReference type="AlphaFoldDB" id="A0A8E2DMF8"/>
<dbReference type="OrthoDB" id="6082470at2759"/>
<gene>
    <name evidence="1" type="ORF">OBBRIDRAFT_727547</name>
</gene>
<dbReference type="SUPFAM" id="SSF52949">
    <property type="entry name" value="Macro domain-like"/>
    <property type="match status" value="1"/>
</dbReference>
<dbReference type="Gene3D" id="3.40.220.10">
    <property type="entry name" value="Leucine Aminopeptidase, subunit E, domain 1"/>
    <property type="match status" value="1"/>
</dbReference>
<organism evidence="1 2">
    <name type="scientific">Obba rivulosa</name>
    <dbReference type="NCBI Taxonomy" id="1052685"/>
    <lineage>
        <taxon>Eukaryota</taxon>
        <taxon>Fungi</taxon>
        <taxon>Dikarya</taxon>
        <taxon>Basidiomycota</taxon>
        <taxon>Agaricomycotina</taxon>
        <taxon>Agaricomycetes</taxon>
        <taxon>Polyporales</taxon>
        <taxon>Gelatoporiaceae</taxon>
        <taxon>Obba</taxon>
    </lineage>
</organism>
<evidence type="ECO:0000313" key="2">
    <source>
        <dbReference type="Proteomes" id="UP000250043"/>
    </source>
</evidence>
<evidence type="ECO:0000313" key="1">
    <source>
        <dbReference type="EMBL" id="OCH92111.1"/>
    </source>
</evidence>
<sequence length="215" mass="24543">MQLLSPQDQARFSVVESKLEDLEPPSSLFDCVVSPANSYGIMDGGFDYYLSEALSPDRDIMALTRCAQAAIKERYYGFAPPGTCTLVPLAPELRRNPRFPRCRVLAVCPTMRYPQDVHWHKDLVYNTMWSLLVELEHWNERAAPDEKINRVAMTGLATGVGQISKDVCARQMVLAVKHFLNARSEEGRERWGQRDYPNWEDVLPIARELEKKVSL</sequence>
<accession>A0A8E2DMF8</accession>
<protein>
    <submittedName>
        <fullName evidence="1">Macro domain-like protein</fullName>
    </submittedName>
</protein>
<dbReference type="Proteomes" id="UP000250043">
    <property type="component" value="Unassembled WGS sequence"/>
</dbReference>
<name>A0A8E2DMF8_9APHY</name>
<keyword evidence="2" id="KW-1185">Reference proteome</keyword>
<reference evidence="1 2" key="1">
    <citation type="submission" date="2016-07" db="EMBL/GenBank/DDBJ databases">
        <title>Draft genome of the white-rot fungus Obba rivulosa 3A-2.</title>
        <authorList>
            <consortium name="DOE Joint Genome Institute"/>
            <person name="Miettinen O."/>
            <person name="Riley R."/>
            <person name="Acob R."/>
            <person name="Barry K."/>
            <person name="Cullen D."/>
            <person name="De Vries R."/>
            <person name="Hainaut M."/>
            <person name="Hatakka A."/>
            <person name="Henrissat B."/>
            <person name="Hilden K."/>
            <person name="Kuo R."/>
            <person name="Labutti K."/>
            <person name="Lipzen A."/>
            <person name="Makela M.R."/>
            <person name="Sandor L."/>
            <person name="Spatafora J.W."/>
            <person name="Grigoriev I.V."/>
            <person name="Hibbett D.S."/>
        </authorList>
    </citation>
    <scope>NUCLEOTIDE SEQUENCE [LARGE SCALE GENOMIC DNA]</scope>
    <source>
        <strain evidence="1 2">3A-2</strain>
    </source>
</reference>
<proteinExistence type="predicted"/>
<dbReference type="InterPro" id="IPR043472">
    <property type="entry name" value="Macro_dom-like"/>
</dbReference>
<dbReference type="EMBL" id="KV722374">
    <property type="protein sequence ID" value="OCH92111.1"/>
    <property type="molecule type" value="Genomic_DNA"/>
</dbReference>